<evidence type="ECO:0000313" key="2">
    <source>
        <dbReference type="EMBL" id="SFW26512.1"/>
    </source>
</evidence>
<organism evidence="2 4">
    <name type="scientific">Chitinophaga sancti</name>
    <dbReference type="NCBI Taxonomy" id="1004"/>
    <lineage>
        <taxon>Bacteria</taxon>
        <taxon>Pseudomonadati</taxon>
        <taxon>Bacteroidota</taxon>
        <taxon>Chitinophagia</taxon>
        <taxon>Chitinophagales</taxon>
        <taxon>Chitinophagaceae</taxon>
        <taxon>Chitinophaga</taxon>
    </lineage>
</organism>
<dbReference type="Proteomes" id="UP000183788">
    <property type="component" value="Unassembled WGS sequence"/>
</dbReference>
<name>A0A1K1MTL6_9BACT</name>
<keyword evidence="5" id="KW-1185">Reference proteome</keyword>
<keyword evidence="1" id="KW-0732">Signal</keyword>
<accession>A0A1K1MTL6</accession>
<sequence>MRVALFIFFVLGLSAGVFAQSSVKVVHEYYAHVFEQYNASVVKVLQLKPDSVSEGEATHKYFSFKKGNRKVSVAYQLYEDGRIISVQVSGQRRDLEKLYRTFYEKNLKKRSVIKNDEWVRMKEGEGKIIVQAIIY</sequence>
<feature type="signal peptide" evidence="1">
    <location>
        <begin position="1"/>
        <end position="19"/>
    </location>
</feature>
<dbReference type="OrthoDB" id="677143at2"/>
<dbReference type="RefSeq" id="WP_072357373.1">
    <property type="nucleotide sequence ID" value="NZ_CBHWAX010000040.1"/>
</dbReference>
<dbReference type="Proteomes" id="UP001326715">
    <property type="component" value="Chromosome"/>
</dbReference>
<feature type="chain" id="PRO_5012611281" evidence="1">
    <location>
        <begin position="20"/>
        <end position="135"/>
    </location>
</feature>
<dbReference type="EMBL" id="CP140154">
    <property type="protein sequence ID" value="WQG91398.1"/>
    <property type="molecule type" value="Genomic_DNA"/>
</dbReference>
<reference evidence="3 5" key="2">
    <citation type="submission" date="2023-11" db="EMBL/GenBank/DDBJ databases">
        <title>MicrobeMod: A computational toolkit for identifying prokaryotic methylation and restriction-modification with nanopore sequencing.</title>
        <authorList>
            <person name="Crits-Christoph A."/>
            <person name="Kang S.C."/>
            <person name="Lee H."/>
            <person name="Ostrov N."/>
        </authorList>
    </citation>
    <scope>NUCLEOTIDE SEQUENCE [LARGE SCALE GENOMIC DNA]</scope>
    <source>
        <strain evidence="3 5">ATCC 23090</strain>
    </source>
</reference>
<dbReference type="AlphaFoldDB" id="A0A1K1MTL6"/>
<evidence type="ECO:0000313" key="3">
    <source>
        <dbReference type="EMBL" id="WQG91398.1"/>
    </source>
</evidence>
<proteinExistence type="predicted"/>
<dbReference type="STRING" id="1004.SAMN05661012_00878"/>
<dbReference type="EMBL" id="FPIZ01000002">
    <property type="protein sequence ID" value="SFW26512.1"/>
    <property type="molecule type" value="Genomic_DNA"/>
</dbReference>
<protein>
    <submittedName>
        <fullName evidence="2">Uncharacterized protein</fullName>
    </submittedName>
</protein>
<evidence type="ECO:0000313" key="5">
    <source>
        <dbReference type="Proteomes" id="UP001326715"/>
    </source>
</evidence>
<evidence type="ECO:0000313" key="4">
    <source>
        <dbReference type="Proteomes" id="UP000183788"/>
    </source>
</evidence>
<evidence type="ECO:0000256" key="1">
    <source>
        <dbReference type="SAM" id="SignalP"/>
    </source>
</evidence>
<reference evidence="2 4" key="1">
    <citation type="submission" date="2016-11" db="EMBL/GenBank/DDBJ databases">
        <authorList>
            <person name="Jaros S."/>
            <person name="Januszkiewicz K."/>
            <person name="Wedrychowicz H."/>
        </authorList>
    </citation>
    <scope>NUCLEOTIDE SEQUENCE [LARGE SCALE GENOMIC DNA]</scope>
    <source>
        <strain evidence="2 4">DSM 784</strain>
    </source>
</reference>
<gene>
    <name evidence="2" type="ORF">SAMN05661012_00878</name>
    <name evidence="3" type="ORF">SR876_07795</name>
</gene>